<evidence type="ECO:0000259" key="3">
    <source>
        <dbReference type="SMART" id="SM01360"/>
    </source>
</evidence>
<dbReference type="InterPro" id="IPR041246">
    <property type="entry name" value="Bact_MG10"/>
</dbReference>
<dbReference type="Gene3D" id="2.60.40.1930">
    <property type="match status" value="1"/>
</dbReference>
<accession>A0A3D2SD47</accession>
<feature type="chain" id="PRO_5017681792" evidence="2">
    <location>
        <begin position="23"/>
        <end position="1909"/>
    </location>
</feature>
<comment type="caution">
    <text evidence="4">The sequence shown here is derived from an EMBL/GenBank/DDBJ whole genome shotgun (WGS) entry which is preliminary data.</text>
</comment>
<proteinExistence type="inferred from homology"/>
<dbReference type="PANTHER" id="PTHR40094">
    <property type="entry name" value="ALPHA-2-MACROGLOBULIN HOMOLOG"/>
    <property type="match status" value="1"/>
</dbReference>
<dbReference type="InterPro" id="IPR008930">
    <property type="entry name" value="Terpenoid_cyclase/PrenylTrfase"/>
</dbReference>
<dbReference type="SUPFAM" id="SSF48239">
    <property type="entry name" value="Terpenoid cyclases/Protein prenyltransferases"/>
    <property type="match status" value="1"/>
</dbReference>
<dbReference type="InterPro" id="IPR051802">
    <property type="entry name" value="YfhM-like"/>
</dbReference>
<feature type="domain" description="Alpha-2-macroglobulin" evidence="3">
    <location>
        <begin position="1147"/>
        <end position="1237"/>
    </location>
</feature>
<dbReference type="PANTHER" id="PTHR40094:SF1">
    <property type="entry name" value="UBIQUITIN DOMAIN-CONTAINING PROTEIN"/>
    <property type="match status" value="1"/>
</dbReference>
<dbReference type="Gene3D" id="1.50.10.20">
    <property type="match status" value="1"/>
</dbReference>
<dbReference type="EMBL" id="DPVG01000012">
    <property type="protein sequence ID" value="HCK23251.1"/>
    <property type="molecule type" value="Genomic_DNA"/>
</dbReference>
<dbReference type="GO" id="GO:0004866">
    <property type="term" value="F:endopeptidase inhibitor activity"/>
    <property type="evidence" value="ECO:0007669"/>
    <property type="project" value="InterPro"/>
</dbReference>
<dbReference type="Gene3D" id="2.20.130.20">
    <property type="match status" value="1"/>
</dbReference>
<dbReference type="Pfam" id="PF17973">
    <property type="entry name" value="bMG10"/>
    <property type="match status" value="1"/>
</dbReference>
<evidence type="ECO:0000313" key="4">
    <source>
        <dbReference type="EMBL" id="HCK23251.1"/>
    </source>
</evidence>
<evidence type="ECO:0000313" key="5">
    <source>
        <dbReference type="Proteomes" id="UP000263098"/>
    </source>
</evidence>
<organism evidence="4 5">
    <name type="scientific">Bacteroides graminisolvens</name>
    <dbReference type="NCBI Taxonomy" id="477666"/>
    <lineage>
        <taxon>Bacteria</taxon>
        <taxon>Pseudomonadati</taxon>
        <taxon>Bacteroidota</taxon>
        <taxon>Bacteroidia</taxon>
        <taxon>Bacteroidales</taxon>
        <taxon>Bacteroidaceae</taxon>
        <taxon>Bacteroides</taxon>
    </lineage>
</organism>
<comment type="similarity">
    <text evidence="1">Belongs to the protease inhibitor I39 (alpha-2-macroglobulin) family. Bacterial alpha-2-macroglobulin subfamily.</text>
</comment>
<dbReference type="Pfam" id="PF00207">
    <property type="entry name" value="A2M"/>
    <property type="match status" value="1"/>
</dbReference>
<evidence type="ECO:0000256" key="2">
    <source>
        <dbReference type="SAM" id="SignalP"/>
    </source>
</evidence>
<name>A0A3D2SD47_9BACE</name>
<protein>
    <submittedName>
        <fullName evidence="4">Alpha-2-macroglobulin</fullName>
    </submittedName>
</protein>
<keyword evidence="2" id="KW-0732">Signal</keyword>
<evidence type="ECO:0000256" key="1">
    <source>
        <dbReference type="ARBA" id="ARBA00010556"/>
    </source>
</evidence>
<dbReference type="InterPro" id="IPR001599">
    <property type="entry name" value="Macroglobln_a2"/>
</dbReference>
<gene>
    <name evidence="4" type="ORF">DHW31_00455</name>
</gene>
<feature type="signal peptide" evidence="2">
    <location>
        <begin position="1"/>
        <end position="22"/>
    </location>
</feature>
<dbReference type="Pfam" id="PF01835">
    <property type="entry name" value="MG2"/>
    <property type="match status" value="1"/>
</dbReference>
<dbReference type="SMART" id="SM01360">
    <property type="entry name" value="A2M"/>
    <property type="match status" value="1"/>
</dbReference>
<sequence length="1909" mass="214182">MKKNALILTLLLACVTLIPAGAQTYNTYWKNLKTAEQKSLPQTALSISKSIFTKAEAEKNSPQMLKAFVWRMNYLQRKAPDSVRVCLAELEQWTLRAQKPTDRAVLHTLMAQAYNRYVSAKSWNINQRTETEPGVVPDDMDEWGANLFKEKVNSHVEQALRDSALLLATSARSYVPFVEPGSTSALYGHNLYHLLVMCNVQVMKQVDGQLHGEFFRPKIRQLYANLIKAYKAQKNIDGVVLATLDSLSWHYTEVNGGIDEEQKTTEGFEKDAYMLALNGLLQQYGKSAVAAEIYLQQANRARSMNQRVKALALCNEGIARYPKYNRINALKEVRQEILASSLSFSLNEVVYPGAEVSVKVNHRNVDGFRLQFYKLNVPATSELLKERLDADFIKRHGTRVLTKDLVLKRTADYVEADTTLQVKMPAEGVYLITASHGSGVQDRSSLVYVSKLKTLSRRLPGKDCEVVVVDAQSGHPVADAQVLLYDWDKGDRKLVKTLTTDEQGKVVFPWDATFHFFRVSAAGDESMPYQHWQAGYYYQEVARYKEVVQLFTDRTIYRPGQTVYVKGVAYEQMEDSSRVVADKTYEVRLFGANGQRIDTRRLPTNEFGSFHLEFVLPASGLNGVYRLSVDDTECSFRVEEYKRPTFFVAFDEVKDEFQLNDSVGVRGTVRTYSAVPLMKAKVRYTVTRQAGGWWRMGRMQSEVIGSGETETAVDGSFVVPVKLTPGKEDMPQGRYYRYAVEAAVTSDAGETQTETFDIRAGERSLVLSTTLKEMVCRDDSIWTTFEARNLSDKQVAVNGVYRLLRYTDVKADRVDSVAVVQGSFAANEKMFLADWQTLPSGAYKLVLQARDAKGREVTFSTKVVLFSLRDTRPAETTDLWYHPVNTEFDATHPAVFVVGTSHADAYVLMDVLYGDQKPESRVLHWSDSVQTFHLPYLEKYGDGVNVQFCFVKNGQVYQQSVRLTKKQPEKWLKAKWQVFRDKLQPGKKEEWRLTLTTPQGKPAHAEMLATMYDASLDKIWDNEQEWDLYYNRLIPTVQWYSPYTDEVFGSLSFSRQTIKVPELFFDSLYGVADNESSHFAILSFVEEESSSIKVRGKAAGIMTKNSEELLGEVAVVGYAASDAAQSKTSGSVQTVGSGQVRTNFAETAFFYPQLLTNEKGEVVFSFTMPESLTTWNFRGYAHTKDMLLAELDEEVVTSKDFMLTPNLPRFVRVGDHTVLAATVDNRTERALAGVVTLTWFNPLTNVVVATQKQPFATEAKQSVAVQFAFTATDRYDLLGCRLVAESENFSDGEQHVIPVLPNKEYVTEALPITVLPGKEQEYSLADLFNKGSQTATSRKLTVEFSSNPAWYAIQALPSVSNPESDNAISWATAYYANAMASYLVEQQPCIRQAMDAWKMMGGDKDTWVSNLLKNQELKDLLAEESPWLLEAQSETAQMERLATLFDLNNMNNKLAVAQQKLKALQLPDGSWSWYNGMSGSRYITTYVLETLLRLGRNQEVKLPAETEEMVVGALNYLHAEMLKVYQLEQEALKKGQTEPGITYGQTEYLYLVYLWGKGVPAANQKAYGYFLQKLSRSVAGLSLADKARAALVLHAAGKEKASAEALASLKEHTVYRPAEGRFFAFGSAPQTWNMRRMATQVAAIEAFETLSNDTVLTDEMKVWVLNQKRTQQWDSPVATVDAIYALLLRGKDVLTADASLNVKVGGKEWSVGSSVTNVMGYRKEVITDAATVKRAKNIRVSKQGKGLAWGGVYAQFNEEFGKITRYGTAGLSVDKVIYAERVADGKKQLQLITTANPLQVGDRVVVRLTIRLDRDMDFVQIKDRLAACMEPLNPVSGYRWSAGGGCYVEVKDASTQMFFSSMSKGVHVWENTYVVSRPGTYEAGIATVQGAYTPEYSAHSASTTLEVAN</sequence>
<dbReference type="Proteomes" id="UP000263098">
    <property type="component" value="Unassembled WGS sequence"/>
</dbReference>
<reference evidence="4 5" key="1">
    <citation type="journal article" date="2018" name="Nat. Biotechnol.">
        <title>A standardized bacterial taxonomy based on genome phylogeny substantially revises the tree of life.</title>
        <authorList>
            <person name="Parks D.H."/>
            <person name="Chuvochina M."/>
            <person name="Waite D.W."/>
            <person name="Rinke C."/>
            <person name="Skarshewski A."/>
            <person name="Chaumeil P.A."/>
            <person name="Hugenholtz P."/>
        </authorList>
    </citation>
    <scope>NUCLEOTIDE SEQUENCE [LARGE SCALE GENOMIC DNA]</scope>
    <source>
        <strain evidence="4">UBA9667</strain>
    </source>
</reference>
<dbReference type="InterPro" id="IPR002890">
    <property type="entry name" value="MG2"/>
</dbReference>